<dbReference type="PROSITE" id="PS51257">
    <property type="entry name" value="PROKAR_LIPOPROTEIN"/>
    <property type="match status" value="1"/>
</dbReference>
<evidence type="ECO:0000313" key="2">
    <source>
        <dbReference type="Proteomes" id="UP000603904"/>
    </source>
</evidence>
<dbReference type="RefSeq" id="WP_204056398.1">
    <property type="nucleotide sequence ID" value="NZ_BAAAGP010000002.1"/>
</dbReference>
<proteinExistence type="predicted"/>
<evidence type="ECO:0000313" key="1">
    <source>
        <dbReference type="EMBL" id="GIH38798.1"/>
    </source>
</evidence>
<accession>A0ABQ4FVG0</accession>
<organism evidence="1 2">
    <name type="scientific">Microbispora corallina</name>
    <dbReference type="NCBI Taxonomy" id="83302"/>
    <lineage>
        <taxon>Bacteria</taxon>
        <taxon>Bacillati</taxon>
        <taxon>Actinomycetota</taxon>
        <taxon>Actinomycetes</taxon>
        <taxon>Streptosporangiales</taxon>
        <taxon>Streptosporangiaceae</taxon>
        <taxon>Microbispora</taxon>
    </lineage>
</organism>
<dbReference type="EMBL" id="BOOC01000005">
    <property type="protein sequence ID" value="GIH38798.1"/>
    <property type="molecule type" value="Genomic_DNA"/>
</dbReference>
<protein>
    <recommendedName>
        <fullName evidence="3">Lipoprotein</fullName>
    </recommendedName>
</protein>
<keyword evidence="2" id="KW-1185">Reference proteome</keyword>
<name>A0ABQ4FVG0_9ACTN</name>
<sequence>MRTHVVFALGAALLLAGCTRTDTHRPVDDEARRRDQALVAVIQCFVDNRAIPEGDLRGQPWLVDGRVRAGAELVEWLSVHRDTVYGGRTLQTWENEATAVWPRWTCPL</sequence>
<reference evidence="1 2" key="1">
    <citation type="submission" date="2021-01" db="EMBL/GenBank/DDBJ databases">
        <title>Whole genome shotgun sequence of Microbispora corallina NBRC 16416.</title>
        <authorList>
            <person name="Komaki H."/>
            <person name="Tamura T."/>
        </authorList>
    </citation>
    <scope>NUCLEOTIDE SEQUENCE [LARGE SCALE GENOMIC DNA]</scope>
    <source>
        <strain evidence="1 2">NBRC 16416</strain>
    </source>
</reference>
<evidence type="ECO:0008006" key="3">
    <source>
        <dbReference type="Google" id="ProtNLM"/>
    </source>
</evidence>
<gene>
    <name evidence="1" type="ORF">Mco01_17980</name>
</gene>
<comment type="caution">
    <text evidence="1">The sequence shown here is derived from an EMBL/GenBank/DDBJ whole genome shotgun (WGS) entry which is preliminary data.</text>
</comment>
<dbReference type="Proteomes" id="UP000603904">
    <property type="component" value="Unassembled WGS sequence"/>
</dbReference>